<dbReference type="AlphaFoldDB" id="A0A8S0W2F1"/>
<comment type="caution">
    <text evidence="2">The sequence shown here is derived from an EMBL/GenBank/DDBJ whole genome shotgun (WGS) entry which is preliminary data.</text>
</comment>
<dbReference type="SUPFAM" id="SSF55729">
    <property type="entry name" value="Acyl-CoA N-acyltransferases (Nat)"/>
    <property type="match status" value="2"/>
</dbReference>
<proteinExistence type="predicted"/>
<dbReference type="PANTHER" id="PTHR42791">
    <property type="entry name" value="GNAT FAMILY ACETYLTRANSFERASE"/>
    <property type="match status" value="1"/>
</dbReference>
<evidence type="ECO:0000259" key="1">
    <source>
        <dbReference type="PROSITE" id="PS51186"/>
    </source>
</evidence>
<dbReference type="EMBL" id="CACVBS010000028">
    <property type="protein sequence ID" value="CAA7259604.1"/>
    <property type="molecule type" value="Genomic_DNA"/>
</dbReference>
<sequence length="594" mass="67178">MHWNAMPRTAPQGLPSPVAFMKTSRAFRETYATRGRHGNSLHEASGLRYTFGLYKTERTFRYTIVDIMPIEFSGISNGSFAQDQHMVRKTALALSYISTAMDARVFKCSTANVSKIIMPVGTSDEKDLEAQMPLLDYGVIVEPLRQSDVWNAAKSWYDAFLDDPMIGYLNDDQKGNPTAHKVSTTLIMSAWIRTKVVLTVDGGTSVIVATPAKKGPTNPAHTIIDTLLKWFFSSLLVVKSPEQRKRYAEARTKLDKVIAKTIGDWVKDMIFINLLCTALPSQHRGYASALLTTITGLADSLGQAAWLESSNVLNTGFYNSHGFYTVGEVALGEDNPKWAKNPVVVKVMSSLKNGSSSSIEVTNLHGHAWKAAKTWSDAFETDPMFQYFRNCQKRGFFRRGLDRVAMAALLSFYSKHRLAWTVNEGEAFLLAIPAGAEEIKCKGIEDRIYHAVLNFFARMLNRQSLAKKKQRQRYDESEKKFQQSSSLFLKEENDMFDLMFLATAPNSQHHGYASALMRKLMNMADEHDKRIWLQCSNAHNEVFYKRFGFETVGKFTLEDQQQKNKKRFYPCGLPIEIKLMVRLPWGEKQLVPGL</sequence>
<dbReference type="Pfam" id="PF13508">
    <property type="entry name" value="Acetyltransf_7"/>
    <property type="match status" value="1"/>
</dbReference>
<feature type="domain" description="N-acetyltransferase" evidence="1">
    <location>
        <begin position="498"/>
        <end position="576"/>
    </location>
</feature>
<dbReference type="GO" id="GO:0016747">
    <property type="term" value="F:acyltransferase activity, transferring groups other than amino-acyl groups"/>
    <property type="evidence" value="ECO:0007669"/>
    <property type="project" value="InterPro"/>
</dbReference>
<dbReference type="InterPro" id="IPR052523">
    <property type="entry name" value="Trichothecene_AcTrans"/>
</dbReference>
<dbReference type="OrthoDB" id="2744543at2759"/>
<name>A0A8S0W2F1_CYCAE</name>
<dbReference type="Proteomes" id="UP000467700">
    <property type="component" value="Unassembled WGS sequence"/>
</dbReference>
<protein>
    <recommendedName>
        <fullName evidence="1">N-acetyltransferase domain-containing protein</fullName>
    </recommendedName>
</protein>
<reference evidence="2 3" key="1">
    <citation type="submission" date="2020-01" db="EMBL/GenBank/DDBJ databases">
        <authorList>
            <person name="Gupta K D."/>
        </authorList>
    </citation>
    <scope>NUCLEOTIDE SEQUENCE [LARGE SCALE GENOMIC DNA]</scope>
</reference>
<dbReference type="InterPro" id="IPR016181">
    <property type="entry name" value="Acyl_CoA_acyltransferase"/>
</dbReference>
<dbReference type="InterPro" id="IPR000182">
    <property type="entry name" value="GNAT_dom"/>
</dbReference>
<dbReference type="CDD" id="cd04301">
    <property type="entry name" value="NAT_SF"/>
    <property type="match status" value="1"/>
</dbReference>
<evidence type="ECO:0000313" key="3">
    <source>
        <dbReference type="Proteomes" id="UP000467700"/>
    </source>
</evidence>
<organism evidence="2 3">
    <name type="scientific">Cyclocybe aegerita</name>
    <name type="common">Black poplar mushroom</name>
    <name type="synonym">Agrocybe aegerita</name>
    <dbReference type="NCBI Taxonomy" id="1973307"/>
    <lineage>
        <taxon>Eukaryota</taxon>
        <taxon>Fungi</taxon>
        <taxon>Dikarya</taxon>
        <taxon>Basidiomycota</taxon>
        <taxon>Agaricomycotina</taxon>
        <taxon>Agaricomycetes</taxon>
        <taxon>Agaricomycetidae</taxon>
        <taxon>Agaricales</taxon>
        <taxon>Agaricineae</taxon>
        <taxon>Bolbitiaceae</taxon>
        <taxon>Cyclocybe</taxon>
    </lineage>
</organism>
<accession>A0A8S0W2F1</accession>
<dbReference type="Gene3D" id="3.40.630.30">
    <property type="match status" value="2"/>
</dbReference>
<evidence type="ECO:0000313" key="2">
    <source>
        <dbReference type="EMBL" id="CAA7259604.1"/>
    </source>
</evidence>
<dbReference type="PANTHER" id="PTHR42791:SF1">
    <property type="entry name" value="N-ACETYLTRANSFERASE DOMAIN-CONTAINING PROTEIN"/>
    <property type="match status" value="1"/>
</dbReference>
<gene>
    <name evidence="2" type="ORF">AAE3_LOCUS1984</name>
</gene>
<keyword evidence="3" id="KW-1185">Reference proteome</keyword>
<dbReference type="PROSITE" id="PS51186">
    <property type="entry name" value="GNAT"/>
    <property type="match status" value="1"/>
</dbReference>